<comment type="caution">
    <text evidence="2">The sequence shown here is derived from an EMBL/GenBank/DDBJ whole genome shotgun (WGS) entry which is preliminary data.</text>
</comment>
<sequence>MPTVDHSLAPCVDCGADVWIGPNQRLVAVRAPKATLLLCMACALPGSISSAFACRISDKVTTHR</sequence>
<organism evidence="2 3">
    <name type="scientific">Micromonospora sicca</name>
    <dbReference type="NCBI Taxonomy" id="2202420"/>
    <lineage>
        <taxon>Bacteria</taxon>
        <taxon>Bacillati</taxon>
        <taxon>Actinomycetota</taxon>
        <taxon>Actinomycetes</taxon>
        <taxon>Micromonosporales</taxon>
        <taxon>Micromonosporaceae</taxon>
        <taxon>Micromonospora</taxon>
    </lineage>
</organism>
<proteinExistence type="predicted"/>
<feature type="transmembrane region" description="Helical" evidence="1">
    <location>
        <begin position="34"/>
        <end position="54"/>
    </location>
</feature>
<gene>
    <name evidence="2" type="ORF">DKT69_34360</name>
</gene>
<keyword evidence="1" id="KW-0812">Transmembrane</keyword>
<name>A0A317D4P9_9ACTN</name>
<accession>A0A317D4P9</accession>
<dbReference type="Proteomes" id="UP000246050">
    <property type="component" value="Unassembled WGS sequence"/>
</dbReference>
<evidence type="ECO:0000313" key="3">
    <source>
        <dbReference type="Proteomes" id="UP000246050"/>
    </source>
</evidence>
<dbReference type="EMBL" id="QGKS01000464">
    <property type="protein sequence ID" value="PWR07653.1"/>
    <property type="molecule type" value="Genomic_DNA"/>
</dbReference>
<reference evidence="2 3" key="1">
    <citation type="submission" date="2018-05" db="EMBL/GenBank/DDBJ databases">
        <title>Micromonosporas from Atacama Desert.</title>
        <authorList>
            <person name="Carro L."/>
            <person name="Golinska P."/>
            <person name="Klenk H.-P."/>
            <person name="Goodfellow M."/>
        </authorList>
    </citation>
    <scope>NUCLEOTIDE SEQUENCE [LARGE SCALE GENOMIC DNA]</scope>
    <source>
        <strain evidence="2 3">4G51</strain>
    </source>
</reference>
<dbReference type="AlphaFoldDB" id="A0A317D4P9"/>
<protein>
    <submittedName>
        <fullName evidence="2">Uncharacterized protein</fullName>
    </submittedName>
</protein>
<evidence type="ECO:0000256" key="1">
    <source>
        <dbReference type="SAM" id="Phobius"/>
    </source>
</evidence>
<keyword evidence="1" id="KW-0472">Membrane</keyword>
<keyword evidence="1" id="KW-1133">Transmembrane helix</keyword>
<evidence type="ECO:0000313" key="2">
    <source>
        <dbReference type="EMBL" id="PWR07653.1"/>
    </source>
</evidence>